<reference evidence="2" key="2">
    <citation type="submission" date="2021-04" db="EMBL/GenBank/DDBJ databases">
        <authorList>
            <person name="Podell S."/>
        </authorList>
    </citation>
    <scope>NUCLEOTIDE SEQUENCE</scope>
    <source>
        <strain evidence="2">Hildebrandi</strain>
    </source>
</reference>
<gene>
    <name evidence="1" type="ORF">IV203_036840</name>
    <name evidence="2" type="ORF">IV203_036841</name>
    <name evidence="3" type="ORF">IV203_036842</name>
</gene>
<keyword evidence="4" id="KW-1185">Reference proteome</keyword>
<proteinExistence type="predicted"/>
<dbReference type="EMBL" id="JAGRRH010000013">
    <property type="protein sequence ID" value="KAG7361741.1"/>
    <property type="molecule type" value="Genomic_DNA"/>
</dbReference>
<name>A0A9K3LH22_9STRA</name>
<dbReference type="EMBL" id="JAGRRH010000013">
    <property type="protein sequence ID" value="KAG7361739.1"/>
    <property type="molecule type" value="Genomic_DNA"/>
</dbReference>
<evidence type="ECO:0000313" key="3">
    <source>
        <dbReference type="EMBL" id="KAG7361741.1"/>
    </source>
</evidence>
<evidence type="ECO:0000313" key="4">
    <source>
        <dbReference type="Proteomes" id="UP000693970"/>
    </source>
</evidence>
<dbReference type="EMBL" id="JAGRRH010000013">
    <property type="protein sequence ID" value="KAG7361740.1"/>
    <property type="molecule type" value="Genomic_DNA"/>
</dbReference>
<comment type="caution">
    <text evidence="2">The sequence shown here is derived from an EMBL/GenBank/DDBJ whole genome shotgun (WGS) entry which is preliminary data.</text>
</comment>
<accession>A0A9K3LH22</accession>
<sequence length="127" mass="13791">MVQTIPLLLRSGLGMTSSTTPSCTTGVRPETLSFSCLHLVGSGAKGEGEQCLSMIPDGLVVVGTDISMEEMAPELSRDVKCKRDGTISLDIPLLLDMEGFFYAYNPPHGVATDKRRQHTQHVKPHHI</sequence>
<protein>
    <submittedName>
        <fullName evidence="2">Uncharacterized protein</fullName>
    </submittedName>
</protein>
<reference evidence="2" key="1">
    <citation type="journal article" date="2021" name="Sci. Rep.">
        <title>Diploid genomic architecture of Nitzschia inconspicua, an elite biomass production diatom.</title>
        <authorList>
            <person name="Oliver A."/>
            <person name="Podell S."/>
            <person name="Pinowska A."/>
            <person name="Traller J.C."/>
            <person name="Smith S.R."/>
            <person name="McClure R."/>
            <person name="Beliaev A."/>
            <person name="Bohutskyi P."/>
            <person name="Hill E.A."/>
            <person name="Rabines A."/>
            <person name="Zheng H."/>
            <person name="Allen L.Z."/>
            <person name="Kuo A."/>
            <person name="Grigoriev I.V."/>
            <person name="Allen A.E."/>
            <person name="Hazlebeck D."/>
            <person name="Allen E.E."/>
        </authorList>
    </citation>
    <scope>NUCLEOTIDE SEQUENCE</scope>
    <source>
        <strain evidence="2">Hildebrandi</strain>
    </source>
</reference>
<dbReference type="Proteomes" id="UP000693970">
    <property type="component" value="Unassembled WGS sequence"/>
</dbReference>
<organism evidence="2 4">
    <name type="scientific">Nitzschia inconspicua</name>
    <dbReference type="NCBI Taxonomy" id="303405"/>
    <lineage>
        <taxon>Eukaryota</taxon>
        <taxon>Sar</taxon>
        <taxon>Stramenopiles</taxon>
        <taxon>Ochrophyta</taxon>
        <taxon>Bacillariophyta</taxon>
        <taxon>Bacillariophyceae</taxon>
        <taxon>Bacillariophycidae</taxon>
        <taxon>Bacillariales</taxon>
        <taxon>Bacillariaceae</taxon>
        <taxon>Nitzschia</taxon>
    </lineage>
</organism>
<dbReference type="AlphaFoldDB" id="A0A9K3LH22"/>
<evidence type="ECO:0000313" key="1">
    <source>
        <dbReference type="EMBL" id="KAG7361739.1"/>
    </source>
</evidence>
<evidence type="ECO:0000313" key="2">
    <source>
        <dbReference type="EMBL" id="KAG7361740.1"/>
    </source>
</evidence>